<feature type="transmembrane region" description="Helical" evidence="1">
    <location>
        <begin position="58"/>
        <end position="78"/>
    </location>
</feature>
<accession>A0A5C6C4L7</accession>
<keyword evidence="1" id="KW-0472">Membrane</keyword>
<keyword evidence="1" id="KW-1133">Transmembrane helix</keyword>
<proteinExistence type="predicted"/>
<feature type="transmembrane region" description="Helical" evidence="1">
    <location>
        <begin position="84"/>
        <end position="99"/>
    </location>
</feature>
<gene>
    <name evidence="2" type="ORF">Poly21_12030</name>
</gene>
<keyword evidence="1" id="KW-0812">Transmembrane</keyword>
<organism evidence="2 3">
    <name type="scientific">Allorhodopirellula heiligendammensis</name>
    <dbReference type="NCBI Taxonomy" id="2714739"/>
    <lineage>
        <taxon>Bacteria</taxon>
        <taxon>Pseudomonadati</taxon>
        <taxon>Planctomycetota</taxon>
        <taxon>Planctomycetia</taxon>
        <taxon>Pirellulales</taxon>
        <taxon>Pirellulaceae</taxon>
        <taxon>Allorhodopirellula</taxon>
    </lineage>
</organism>
<dbReference type="AlphaFoldDB" id="A0A5C6C4L7"/>
<evidence type="ECO:0000313" key="3">
    <source>
        <dbReference type="Proteomes" id="UP000319908"/>
    </source>
</evidence>
<reference evidence="2 3" key="1">
    <citation type="journal article" date="2020" name="Antonie Van Leeuwenhoek">
        <title>Rhodopirellula heiligendammensis sp. nov., Rhodopirellula pilleata sp. nov., and Rhodopirellula solitaria sp. nov. isolated from natural or artificial marine surfaces in Northern Germany and California, USA, and emended description of the genus Rhodopirellula.</title>
        <authorList>
            <person name="Kallscheuer N."/>
            <person name="Wiegand S."/>
            <person name="Jogler M."/>
            <person name="Boedeker C."/>
            <person name="Peeters S.H."/>
            <person name="Rast P."/>
            <person name="Heuer A."/>
            <person name="Jetten M.S.M."/>
            <person name="Rohde M."/>
            <person name="Jogler C."/>
        </authorList>
    </citation>
    <scope>NUCLEOTIDE SEQUENCE [LARGE SCALE GENOMIC DNA]</scope>
    <source>
        <strain evidence="2 3">Poly21</strain>
    </source>
</reference>
<dbReference type="Proteomes" id="UP000319908">
    <property type="component" value="Unassembled WGS sequence"/>
</dbReference>
<protein>
    <submittedName>
        <fullName evidence="2">Uncharacterized protein</fullName>
    </submittedName>
</protein>
<feature type="transmembrane region" description="Helical" evidence="1">
    <location>
        <begin position="196"/>
        <end position="219"/>
    </location>
</feature>
<feature type="transmembrane region" description="Helical" evidence="1">
    <location>
        <begin position="173"/>
        <end position="190"/>
    </location>
</feature>
<name>A0A5C6C4L7_9BACT</name>
<sequence>MANTESAPDAIAKRDALVKRDVLVKSLKELSLTYEQHQMLHGPGINLLASRINTKRHYLTILLAGLSIFFAILAGGSLYWSGPYVTWFVWCGMCALWCYRTRTKNRSLRNAYRDYVAADISVQAVQPTLADELRFGFNLDYDEYQAIHAGDADSAARNILQRCRSNTHTARKGAMGMSALGLLWIAATIYSDTSIFWGIGMWLLLTCVAALAASAVALVNRATAARCAKLIRKYEQSESSVVLKHDRLQTVDRSLGLDSRPQGRDAL</sequence>
<evidence type="ECO:0000256" key="1">
    <source>
        <dbReference type="SAM" id="Phobius"/>
    </source>
</evidence>
<comment type="caution">
    <text evidence="2">The sequence shown here is derived from an EMBL/GenBank/DDBJ whole genome shotgun (WGS) entry which is preliminary data.</text>
</comment>
<keyword evidence="3" id="KW-1185">Reference proteome</keyword>
<evidence type="ECO:0000313" key="2">
    <source>
        <dbReference type="EMBL" id="TWU19032.1"/>
    </source>
</evidence>
<dbReference type="EMBL" id="SJPU01000001">
    <property type="protein sequence ID" value="TWU19032.1"/>
    <property type="molecule type" value="Genomic_DNA"/>
</dbReference>